<sequence length="55" mass="6545">MTEYQINILIKKGKKINRNHSQKNLIMFTKIHKKSAEMDLGKQHYFPDSKSFTFS</sequence>
<keyword evidence="2" id="KW-1185">Reference proteome</keyword>
<comment type="caution">
    <text evidence="1">The sequence shown here is derived from an EMBL/GenBank/DDBJ whole genome shotgun (WGS) entry which is preliminary data.</text>
</comment>
<proteinExistence type="predicted"/>
<dbReference type="EMBL" id="JAVDVI010000002">
    <property type="protein sequence ID" value="MDR6966756.1"/>
    <property type="molecule type" value="Genomic_DNA"/>
</dbReference>
<evidence type="ECO:0000313" key="2">
    <source>
        <dbReference type="Proteomes" id="UP001255185"/>
    </source>
</evidence>
<dbReference type="Proteomes" id="UP001255185">
    <property type="component" value="Unassembled WGS sequence"/>
</dbReference>
<gene>
    <name evidence="1" type="ORF">J2X31_000754</name>
</gene>
<organism evidence="1 2">
    <name type="scientific">Flavobacterium arsenatis</name>
    <dbReference type="NCBI Taxonomy" id="1484332"/>
    <lineage>
        <taxon>Bacteria</taxon>
        <taxon>Pseudomonadati</taxon>
        <taxon>Bacteroidota</taxon>
        <taxon>Flavobacteriia</taxon>
        <taxon>Flavobacteriales</taxon>
        <taxon>Flavobacteriaceae</taxon>
        <taxon>Flavobacterium</taxon>
    </lineage>
</organism>
<name>A0ABU1TLD2_9FLAO</name>
<evidence type="ECO:0000313" key="1">
    <source>
        <dbReference type="EMBL" id="MDR6966756.1"/>
    </source>
</evidence>
<reference evidence="1 2" key="1">
    <citation type="submission" date="2023-07" db="EMBL/GenBank/DDBJ databases">
        <title>Sorghum-associated microbial communities from plants grown in Nebraska, USA.</title>
        <authorList>
            <person name="Schachtman D."/>
        </authorList>
    </citation>
    <scope>NUCLEOTIDE SEQUENCE [LARGE SCALE GENOMIC DNA]</scope>
    <source>
        <strain evidence="1 2">3773</strain>
    </source>
</reference>
<accession>A0ABU1TLD2</accession>
<protein>
    <submittedName>
        <fullName evidence="1">Uncharacterized protein</fullName>
    </submittedName>
</protein>